<evidence type="ECO:0000256" key="1">
    <source>
        <dbReference type="SAM" id="Phobius"/>
    </source>
</evidence>
<protein>
    <submittedName>
        <fullName evidence="2">Uncharacterized protein</fullName>
    </submittedName>
</protein>
<name>A0ABY5S684_9BACL</name>
<dbReference type="EMBL" id="CP091430">
    <property type="protein sequence ID" value="UVI29422.1"/>
    <property type="molecule type" value="Genomic_DNA"/>
</dbReference>
<keyword evidence="1" id="KW-1133">Transmembrane helix</keyword>
<organism evidence="2 3">
    <name type="scientific">Paenibacillus spongiae</name>
    <dbReference type="NCBI Taxonomy" id="2909671"/>
    <lineage>
        <taxon>Bacteria</taxon>
        <taxon>Bacillati</taxon>
        <taxon>Bacillota</taxon>
        <taxon>Bacilli</taxon>
        <taxon>Bacillales</taxon>
        <taxon>Paenibacillaceae</taxon>
        <taxon>Paenibacillus</taxon>
    </lineage>
</organism>
<sequence length="319" mass="35893">MNKNDYKRVFDSMEPDERFEQRLAQNLAKKGRSEAMGRNRRMLLYISASLAVVACAWILLITNLGGSTSNPDPVAPNPPDQTVAEGAVFLPKLELPKETNAAMDMIGLFVYQGRIYTQTSTRIPPEAAQAILGEKVGRTKGNIDEWSSQEEYAKELASSIGEQDIFTVKGYDSDFRLMTYQVEGGQVWSEFYECLNGISVSSGADVFQKLKVMGNEQSVSWESYDSWNESKKQYQEIALDETYQQFLQALYEAEPIEANKLNGIYDKGAESMKFLLITLKDQTQVHVSLHQGGYVRYVPAGVFFKVNDSAFAALWDIMK</sequence>
<reference evidence="2" key="1">
    <citation type="submission" date="2022-01" db="EMBL/GenBank/DDBJ databases">
        <title>Paenibacillus spongiae sp. nov., isolated from marine sponge.</title>
        <authorList>
            <person name="Li Z."/>
            <person name="Zhang M."/>
        </authorList>
    </citation>
    <scope>NUCLEOTIDE SEQUENCE</scope>
    <source>
        <strain evidence="2">PHS-Z3</strain>
    </source>
</reference>
<evidence type="ECO:0000313" key="3">
    <source>
        <dbReference type="Proteomes" id="UP001057877"/>
    </source>
</evidence>
<keyword evidence="1" id="KW-0812">Transmembrane</keyword>
<evidence type="ECO:0000313" key="2">
    <source>
        <dbReference type="EMBL" id="UVI29422.1"/>
    </source>
</evidence>
<accession>A0ABY5S684</accession>
<dbReference type="RefSeq" id="WP_258385511.1">
    <property type="nucleotide sequence ID" value="NZ_CP091430.1"/>
</dbReference>
<proteinExistence type="predicted"/>
<feature type="transmembrane region" description="Helical" evidence="1">
    <location>
        <begin position="42"/>
        <end position="60"/>
    </location>
</feature>
<dbReference type="Proteomes" id="UP001057877">
    <property type="component" value="Chromosome"/>
</dbReference>
<keyword evidence="3" id="KW-1185">Reference proteome</keyword>
<gene>
    <name evidence="2" type="ORF">L1F29_29050</name>
</gene>
<keyword evidence="1" id="KW-0472">Membrane</keyword>